<keyword evidence="4" id="KW-1185">Reference proteome</keyword>
<sequence>MTAFHATVALLAQLLAGQTGPGTLATAGLVGVVTLVLFAWALARPAVRPAVAVAGGTRPQAGHAVFVRLSHPAAPGRPRPRAPTSGPAPV</sequence>
<organism evidence="3 4">
    <name type="scientific">Sphaerisporangium dianthi</name>
    <dbReference type="NCBI Taxonomy" id="1436120"/>
    <lineage>
        <taxon>Bacteria</taxon>
        <taxon>Bacillati</taxon>
        <taxon>Actinomycetota</taxon>
        <taxon>Actinomycetes</taxon>
        <taxon>Streptosporangiales</taxon>
        <taxon>Streptosporangiaceae</taxon>
        <taxon>Sphaerisporangium</taxon>
    </lineage>
</organism>
<reference evidence="4" key="1">
    <citation type="journal article" date="2019" name="Int. J. Syst. Evol. Microbiol.">
        <title>The Global Catalogue of Microorganisms (GCM) 10K type strain sequencing project: providing services to taxonomists for standard genome sequencing and annotation.</title>
        <authorList>
            <consortium name="The Broad Institute Genomics Platform"/>
            <consortium name="The Broad Institute Genome Sequencing Center for Infectious Disease"/>
            <person name="Wu L."/>
            <person name="Ma J."/>
        </authorList>
    </citation>
    <scope>NUCLEOTIDE SEQUENCE [LARGE SCALE GENOMIC DNA]</scope>
    <source>
        <strain evidence="4">CGMCC 4.7132</strain>
    </source>
</reference>
<dbReference type="Pfam" id="PF19950">
    <property type="entry name" value="DUF6412"/>
    <property type="match status" value="1"/>
</dbReference>
<dbReference type="Proteomes" id="UP001596004">
    <property type="component" value="Unassembled WGS sequence"/>
</dbReference>
<keyword evidence="2" id="KW-1133">Transmembrane helix</keyword>
<keyword evidence="2" id="KW-0472">Membrane</keyword>
<proteinExistence type="predicted"/>
<keyword evidence="2" id="KW-0812">Transmembrane</keyword>
<accession>A0ABV9CE24</accession>
<gene>
    <name evidence="3" type="ORF">ACFO60_09490</name>
</gene>
<protein>
    <submittedName>
        <fullName evidence="3">DUF6412 domain-containing protein</fullName>
    </submittedName>
</protein>
<dbReference type="EMBL" id="JBHSFP010000004">
    <property type="protein sequence ID" value="MFC4530995.1"/>
    <property type="molecule type" value="Genomic_DNA"/>
</dbReference>
<evidence type="ECO:0000256" key="1">
    <source>
        <dbReference type="SAM" id="MobiDB-lite"/>
    </source>
</evidence>
<feature type="compositionally biased region" description="Low complexity" evidence="1">
    <location>
        <begin position="72"/>
        <end position="90"/>
    </location>
</feature>
<evidence type="ECO:0000256" key="2">
    <source>
        <dbReference type="SAM" id="Phobius"/>
    </source>
</evidence>
<dbReference type="RefSeq" id="WP_380839207.1">
    <property type="nucleotide sequence ID" value="NZ_JBHSFP010000004.1"/>
</dbReference>
<evidence type="ECO:0000313" key="3">
    <source>
        <dbReference type="EMBL" id="MFC4530995.1"/>
    </source>
</evidence>
<feature type="region of interest" description="Disordered" evidence="1">
    <location>
        <begin position="70"/>
        <end position="90"/>
    </location>
</feature>
<feature type="transmembrane region" description="Helical" evidence="2">
    <location>
        <begin position="26"/>
        <end position="43"/>
    </location>
</feature>
<name>A0ABV9CE24_9ACTN</name>
<evidence type="ECO:0000313" key="4">
    <source>
        <dbReference type="Proteomes" id="UP001596004"/>
    </source>
</evidence>
<comment type="caution">
    <text evidence="3">The sequence shown here is derived from an EMBL/GenBank/DDBJ whole genome shotgun (WGS) entry which is preliminary data.</text>
</comment>
<dbReference type="InterPro" id="IPR045635">
    <property type="entry name" value="DUF6412"/>
</dbReference>